<protein>
    <submittedName>
        <fullName evidence="1">Uncharacterized protein</fullName>
    </submittedName>
</protein>
<name>A0AAV4UJG7_9ARAC</name>
<comment type="caution">
    <text evidence="1">The sequence shown here is derived from an EMBL/GenBank/DDBJ whole genome shotgun (WGS) entry which is preliminary data.</text>
</comment>
<evidence type="ECO:0000313" key="1">
    <source>
        <dbReference type="EMBL" id="GIY57845.1"/>
    </source>
</evidence>
<organism evidence="1 2">
    <name type="scientific">Caerostris darwini</name>
    <dbReference type="NCBI Taxonomy" id="1538125"/>
    <lineage>
        <taxon>Eukaryota</taxon>
        <taxon>Metazoa</taxon>
        <taxon>Ecdysozoa</taxon>
        <taxon>Arthropoda</taxon>
        <taxon>Chelicerata</taxon>
        <taxon>Arachnida</taxon>
        <taxon>Araneae</taxon>
        <taxon>Araneomorphae</taxon>
        <taxon>Entelegynae</taxon>
        <taxon>Araneoidea</taxon>
        <taxon>Araneidae</taxon>
        <taxon>Caerostris</taxon>
    </lineage>
</organism>
<proteinExistence type="predicted"/>
<accession>A0AAV4UJG7</accession>
<reference evidence="1 2" key="1">
    <citation type="submission" date="2021-06" db="EMBL/GenBank/DDBJ databases">
        <title>Caerostris darwini draft genome.</title>
        <authorList>
            <person name="Kono N."/>
            <person name="Arakawa K."/>
        </authorList>
    </citation>
    <scope>NUCLEOTIDE SEQUENCE [LARGE SCALE GENOMIC DNA]</scope>
</reference>
<gene>
    <name evidence="1" type="ORF">CDAR_316591</name>
</gene>
<dbReference type="AlphaFoldDB" id="A0AAV4UJG7"/>
<keyword evidence="2" id="KW-1185">Reference proteome</keyword>
<sequence>MCSSASNAVSPSSMPGVWLEYVLLERLDVCSSARTHCSFFLPISVTFRKKAEHVVEVSLRTSNLAPKPLVFGPVERNNKYTVRSPSCHPHTAEQISLPNMIPKTMC</sequence>
<dbReference type="Proteomes" id="UP001054837">
    <property type="component" value="Unassembled WGS sequence"/>
</dbReference>
<dbReference type="EMBL" id="BPLQ01011427">
    <property type="protein sequence ID" value="GIY57845.1"/>
    <property type="molecule type" value="Genomic_DNA"/>
</dbReference>
<evidence type="ECO:0000313" key="2">
    <source>
        <dbReference type="Proteomes" id="UP001054837"/>
    </source>
</evidence>